<protein>
    <recommendedName>
        <fullName evidence="2">Uracil-DNA glycosylase-like domain-containing protein</fullName>
    </recommendedName>
</protein>
<proteinExistence type="predicted"/>
<dbReference type="InterPro" id="IPR036895">
    <property type="entry name" value="Uracil-DNA_glycosylase-like_sf"/>
</dbReference>
<organism evidence="1">
    <name type="scientific">Chlorobium chlorochromatii (strain CaD3)</name>
    <dbReference type="NCBI Taxonomy" id="340177"/>
    <lineage>
        <taxon>Bacteria</taxon>
        <taxon>Pseudomonadati</taxon>
        <taxon>Chlorobiota</taxon>
        <taxon>Chlorobiia</taxon>
        <taxon>Chlorobiales</taxon>
        <taxon>Chlorobiaceae</taxon>
        <taxon>Chlorobium/Pelodictyon group</taxon>
        <taxon>Chlorobium</taxon>
    </lineage>
</organism>
<sequence length="265" mass="30001">MNTIGTFPFGQPIKKVCQIDQSPKKIFVLGVYASAVHATWIDNNEKVLIRALAVDSEPEIFWRGANVKEIIEQIQMPEGAGKLIPAAKNLNGPSGKALDDCFLKPLGFEDRSEIWLCDLVPHSCQNKQQEAALEREYRTRMISLSLPEYDYSEVPLKLSNEVRQQEILDELHIASPSVIITLGDEPLKWFTYKLDSSTKSQLKDYGISEDTYGQLHDISIDGKRMKHLPLVHPRQAGRLGSHSNMWASCHERWMQYVAPSLLAEL</sequence>
<dbReference type="AlphaFoldDB" id="Q3ARI2"/>
<gene>
    <name evidence="1" type="ordered locus">Cag_1131</name>
</gene>
<dbReference type="eggNOG" id="ENOG5032K86">
    <property type="taxonomic scope" value="Bacteria"/>
</dbReference>
<dbReference type="KEGG" id="cch:Cag_1131"/>
<name>Q3ARI2_CHLCH</name>
<reference evidence="1" key="1">
    <citation type="submission" date="2005-08" db="EMBL/GenBank/DDBJ databases">
        <title>Complete sequence of Chlorobium chlorochromatii CaD3.</title>
        <authorList>
            <person name="Copeland A."/>
            <person name="Lucas S."/>
            <person name="Lapidus A."/>
            <person name="Barry K."/>
            <person name="Detter J.C."/>
            <person name="Glavina T."/>
            <person name="Hammon N."/>
            <person name="Israni S."/>
            <person name="Pitluck S."/>
            <person name="Bryant D."/>
            <person name="Schmutz J."/>
            <person name="Larimer F."/>
            <person name="Land M."/>
            <person name="Kyrpides N."/>
            <person name="Ivanova N."/>
            <person name="Richardson P."/>
        </authorList>
    </citation>
    <scope>NUCLEOTIDE SEQUENCE [LARGE SCALE GENOMIC DNA]</scope>
    <source>
        <strain evidence="1">CaD3</strain>
    </source>
</reference>
<dbReference type="EMBL" id="CP000108">
    <property type="protein sequence ID" value="ABB28393.1"/>
    <property type="molecule type" value="Genomic_DNA"/>
</dbReference>
<evidence type="ECO:0000313" key="1">
    <source>
        <dbReference type="EMBL" id="ABB28393.1"/>
    </source>
</evidence>
<dbReference type="Gene3D" id="3.40.470.10">
    <property type="entry name" value="Uracil-DNA glycosylase-like domain"/>
    <property type="match status" value="1"/>
</dbReference>
<dbReference type="HOGENOM" id="CLU_1049119_0_0_10"/>
<evidence type="ECO:0008006" key="2">
    <source>
        <dbReference type="Google" id="ProtNLM"/>
    </source>
</evidence>
<accession>Q3ARI2</accession>